<dbReference type="EMBL" id="WCUV01000008">
    <property type="protein sequence ID" value="KAB4090808.1"/>
    <property type="molecule type" value="Genomic_DNA"/>
</dbReference>
<organism evidence="2 6">
    <name type="scientific">Bacteroides uniformis</name>
    <dbReference type="NCBI Taxonomy" id="820"/>
    <lineage>
        <taxon>Bacteria</taxon>
        <taxon>Pseudomonadati</taxon>
        <taxon>Bacteroidota</taxon>
        <taxon>Bacteroidia</taxon>
        <taxon>Bacteroidales</taxon>
        <taxon>Bacteroidaceae</taxon>
        <taxon>Bacteroides</taxon>
    </lineage>
</organism>
<dbReference type="RefSeq" id="WP_005835986.1">
    <property type="nucleotide sequence ID" value="NZ_CAXTXF010000027.1"/>
</dbReference>
<dbReference type="EMBL" id="WCTL01000007">
    <property type="protein sequence ID" value="KAB4237059.1"/>
    <property type="molecule type" value="Genomic_DNA"/>
</dbReference>
<dbReference type="Proteomes" id="UP001214113">
    <property type="component" value="Unassembled WGS sequence"/>
</dbReference>
<evidence type="ECO:0000256" key="1">
    <source>
        <dbReference type="SAM" id="SignalP"/>
    </source>
</evidence>
<feature type="signal peptide" evidence="1">
    <location>
        <begin position="1"/>
        <end position="19"/>
    </location>
</feature>
<protein>
    <submittedName>
        <fullName evidence="2">Uncharacterized protein</fullName>
    </submittedName>
</protein>
<dbReference type="Proteomes" id="UP000432488">
    <property type="component" value="Unassembled WGS sequence"/>
</dbReference>
<evidence type="ECO:0000313" key="8">
    <source>
        <dbReference type="Proteomes" id="UP000466952"/>
    </source>
</evidence>
<dbReference type="AlphaFoldDB" id="A0A139K3V9"/>
<reference evidence="6 7" key="1">
    <citation type="journal article" date="2019" name="Nat. Med.">
        <title>A library of human gut bacterial isolates paired with longitudinal multiomics data enables mechanistic microbiome research.</title>
        <authorList>
            <person name="Poyet M."/>
            <person name="Groussin M."/>
            <person name="Gibbons S.M."/>
            <person name="Avila-Pacheco J."/>
            <person name="Jiang X."/>
            <person name="Kearney S.M."/>
            <person name="Perrotta A.R."/>
            <person name="Berdy B."/>
            <person name="Zhao S."/>
            <person name="Lieberman T.D."/>
            <person name="Swanson P.K."/>
            <person name="Smith M."/>
            <person name="Roesemann S."/>
            <person name="Alexander J.E."/>
            <person name="Rich S.A."/>
            <person name="Livny J."/>
            <person name="Vlamakis H."/>
            <person name="Clish C."/>
            <person name="Bullock K."/>
            <person name="Deik A."/>
            <person name="Scott J."/>
            <person name="Pierce K.A."/>
            <person name="Xavier R.J."/>
            <person name="Alm E.J."/>
        </authorList>
    </citation>
    <scope>NUCLEOTIDE SEQUENCE [LARGE SCALE GENOMIC DNA]</scope>
    <source>
        <strain evidence="3 8">BIOML-A11</strain>
        <strain evidence="2 6">BIOML-A42</strain>
        <strain evidence="4 7">BIOML-A5</strain>
    </source>
</reference>
<keyword evidence="1" id="KW-0732">Signal</keyword>
<gene>
    <name evidence="4" type="ORF">GAP47_09960</name>
    <name evidence="3" type="ORF">GAP55_05940</name>
    <name evidence="2" type="ORF">GAQ56_12540</name>
    <name evidence="5" type="ORF">POZ22_11440</name>
</gene>
<dbReference type="Proteomes" id="UP000466952">
    <property type="component" value="Unassembled WGS sequence"/>
</dbReference>
<evidence type="ECO:0000313" key="7">
    <source>
        <dbReference type="Proteomes" id="UP000462376"/>
    </source>
</evidence>
<dbReference type="EMBL" id="WCTR01000004">
    <property type="protein sequence ID" value="KAB4214188.1"/>
    <property type="molecule type" value="Genomic_DNA"/>
</dbReference>
<evidence type="ECO:0000313" key="5">
    <source>
        <dbReference type="EMBL" id="MDC1855389.1"/>
    </source>
</evidence>
<evidence type="ECO:0000313" key="3">
    <source>
        <dbReference type="EMBL" id="KAB4214188.1"/>
    </source>
</evidence>
<evidence type="ECO:0000313" key="2">
    <source>
        <dbReference type="EMBL" id="KAB4090808.1"/>
    </source>
</evidence>
<dbReference type="Proteomes" id="UP000462376">
    <property type="component" value="Unassembled WGS sequence"/>
</dbReference>
<reference evidence="5" key="2">
    <citation type="submission" date="2022-10" db="EMBL/GenBank/DDBJ databases">
        <title>Human gut microbiome strain richness.</title>
        <authorList>
            <person name="Chen-Liaw A."/>
        </authorList>
    </citation>
    <scope>NUCLEOTIDE SEQUENCE</scope>
    <source>
        <strain evidence="5">BSD2780061687st1_G10_BSD2780061687b_171204</strain>
    </source>
</reference>
<evidence type="ECO:0000313" key="6">
    <source>
        <dbReference type="Proteomes" id="UP000432488"/>
    </source>
</evidence>
<sequence length="598" mass="69320">MSKILLLVYLWYFVSVVQAQIVTSADARCGDNKLSGFVISPYFGEQEMSFVYPPGINIRINAPSIVEFDRNKPTKLVLYALPNGNSIDWTVGKLPAYEDDWHYHIQHIGAQTRYIRAKVQEYNLVTVYLEADTKSWGKWRRDGVGREQKIKEVVEYIFALFSEYHPTIELNSHSGGGNFIFGFMDTVFDIPIYVKKISFIDSNYNWNDKQYGEKLKKWLEASPENSLFVACYDDENALLDGKSIVSRKGGTWYKTCLMQRYLRKNMKRFRWNKVENDSIIYFMTSNRKVQFYSRKNPERRIYHTILVERNGFIQSVFAGTEYENIGYQFMGRKVYGTYRQDSIIKPHAFRFPPRAKKNVTGSGFARQVMNMKVEERDSIVYKEIAQGNIPDLLRQPVYLTDSLQDADGKLHGVVLCVLPDFLTIGMNYDFLRIPMLPQTAQKIADLYGAILPTRKISDLIHFHSSWKFTPHPMTPDSTMVTVPIFVRHDSIIEATRLVNGRLYGLMAGHKKDIVITNRMADEPGRLFIYGWHYQDGKPIQPLSAAHSVDYVDYSHGVRLVRDEVLIDGKLYSIKRMLQHPVLYKLFSDEIGPMSVIRY</sequence>
<name>A0A139K3V9_BACUN</name>
<dbReference type="EMBL" id="JAQNSB010000016">
    <property type="protein sequence ID" value="MDC1855389.1"/>
    <property type="molecule type" value="Genomic_DNA"/>
</dbReference>
<evidence type="ECO:0000313" key="4">
    <source>
        <dbReference type="EMBL" id="KAB4237059.1"/>
    </source>
</evidence>
<feature type="chain" id="PRO_5044056500" evidence="1">
    <location>
        <begin position="20"/>
        <end position="598"/>
    </location>
</feature>
<proteinExistence type="predicted"/>
<comment type="caution">
    <text evidence="2">The sequence shown here is derived from an EMBL/GenBank/DDBJ whole genome shotgun (WGS) entry which is preliminary data.</text>
</comment>
<accession>A0A139K3V9</accession>